<dbReference type="EMBL" id="FUYV01000003">
    <property type="protein sequence ID" value="SKB57936.1"/>
    <property type="molecule type" value="Genomic_DNA"/>
</dbReference>
<keyword evidence="3" id="KW-1185">Reference proteome</keyword>
<dbReference type="InterPro" id="IPR032710">
    <property type="entry name" value="NTF2-like_dom_sf"/>
</dbReference>
<dbReference type="STRING" id="889453.SAMN03080601_00795"/>
<sequence length="132" mass="15229">MIVSGQAKRRHNANDMAPKDILQRWIDAFNKADLETISGLYADNAVNHQVANDPVVGKFAIKEMFKGEFETAEMTCIPENIFEDGEWAILEWRDPNGLRGCGFFQIKNNKIIFQRGYWDKLSFLKLHKLPIE</sequence>
<evidence type="ECO:0000313" key="2">
    <source>
        <dbReference type="EMBL" id="SKB57936.1"/>
    </source>
</evidence>
<evidence type="ECO:0000313" key="3">
    <source>
        <dbReference type="Proteomes" id="UP000191055"/>
    </source>
</evidence>
<dbReference type="Gene3D" id="3.10.450.50">
    <property type="match status" value="1"/>
</dbReference>
<name>A0A1T5CF21_9BACT</name>
<protein>
    <submittedName>
        <fullName evidence="2">SnoaL-like domain-containing protein</fullName>
    </submittedName>
</protein>
<evidence type="ECO:0000259" key="1">
    <source>
        <dbReference type="Pfam" id="PF12680"/>
    </source>
</evidence>
<feature type="domain" description="SnoaL-like" evidence="1">
    <location>
        <begin position="23"/>
        <end position="112"/>
    </location>
</feature>
<accession>A0A1T5CF21</accession>
<dbReference type="Proteomes" id="UP000191055">
    <property type="component" value="Unassembled WGS sequence"/>
</dbReference>
<dbReference type="AlphaFoldDB" id="A0A1T5CF21"/>
<dbReference type="InterPro" id="IPR037401">
    <property type="entry name" value="SnoaL-like"/>
</dbReference>
<dbReference type="Pfam" id="PF12680">
    <property type="entry name" value="SnoaL_2"/>
    <property type="match status" value="1"/>
</dbReference>
<gene>
    <name evidence="2" type="ORF">SAMN03080601_00795</name>
</gene>
<reference evidence="2 3" key="1">
    <citation type="submission" date="2017-02" db="EMBL/GenBank/DDBJ databases">
        <authorList>
            <person name="Peterson S.W."/>
        </authorList>
    </citation>
    <scope>NUCLEOTIDE SEQUENCE [LARGE SCALE GENOMIC DNA]</scope>
    <source>
        <strain evidence="2 3">DSM 24412</strain>
    </source>
</reference>
<organism evidence="2 3">
    <name type="scientific">Alkalitalea saponilacus</name>
    <dbReference type="NCBI Taxonomy" id="889453"/>
    <lineage>
        <taxon>Bacteria</taxon>
        <taxon>Pseudomonadati</taxon>
        <taxon>Bacteroidota</taxon>
        <taxon>Bacteroidia</taxon>
        <taxon>Marinilabiliales</taxon>
        <taxon>Marinilabiliaceae</taxon>
        <taxon>Alkalitalea</taxon>
    </lineage>
</organism>
<dbReference type="SUPFAM" id="SSF54427">
    <property type="entry name" value="NTF2-like"/>
    <property type="match status" value="1"/>
</dbReference>
<proteinExistence type="predicted"/>